<sequence>MPHFHTLRLILGDQLNARHSWLRQRDEKVLYLLAELPQELNYVKHHGQKIAAFFLAMQGFAEALAKAGHQVLHLTLDDSCRYSDLPALLQALCKQHAIETFEYQRPDEYRLLQQLRHLKLGKSIAVHEVDSEHFLLPFEEINKEFEAGKHRTMEHFYRMMRQRFRVLMDDDKPAGGRWNFDQENRSALDEDGRQQIPKPLVFDNDASAVIDRLKKHKVNYFGSLEDRLLWPVSRQQSLKLLKHFCQQALPWFGRYQDAMSDQHIHAWSLFHSRLSFALNSKMLSVNEVIDAALSAHQQSPKRITLPQIEGFVRQIIGWREYMRGVYWANMPDYRQKNRLQAKRSLPGYFWTADTKMNCLKQAIGQSLDYAYAHHIQRLMITGNFCLLTGIKPDEVDDWYLGIYIDAIEWVELPNTRGMSQFADGGLIATKPYASSGSYINKMSDYCKSCHYAVSKKTGERACPFNSLYWHFMNRHRQRFRDNPRIGMIYGSWDKMNEDKREAILQQAEQYLANIESL</sequence>
<dbReference type="GO" id="GO:0016829">
    <property type="term" value="F:lyase activity"/>
    <property type="evidence" value="ECO:0007669"/>
    <property type="project" value="UniProtKB-KW"/>
</dbReference>
<keyword evidence="2" id="KW-1185">Reference proteome</keyword>
<dbReference type="Gene3D" id="3.40.50.620">
    <property type="entry name" value="HUPs"/>
    <property type="match status" value="1"/>
</dbReference>
<dbReference type="PANTHER" id="PTHR38657:SF1">
    <property type="entry name" value="SLR1343 PROTEIN"/>
    <property type="match status" value="1"/>
</dbReference>
<dbReference type="InterPro" id="IPR052551">
    <property type="entry name" value="UV-DNA_repair_photolyase"/>
</dbReference>
<dbReference type="InterPro" id="IPR007357">
    <property type="entry name" value="PhrB-like"/>
</dbReference>
<dbReference type="InterPro" id="IPR036134">
    <property type="entry name" value="Crypto/Photolyase_FAD-like_sf"/>
</dbReference>
<dbReference type="SUPFAM" id="SSF48173">
    <property type="entry name" value="Cryptochrome/photolyase FAD-binding domain"/>
    <property type="match status" value="1"/>
</dbReference>
<dbReference type="OrthoDB" id="5288100at2"/>
<reference evidence="1 2" key="1">
    <citation type="submission" date="2019-03" db="EMBL/GenBank/DDBJ databases">
        <title>Genomic Encyclopedia of Type Strains, Phase IV (KMG-IV): sequencing the most valuable type-strain genomes for metagenomic binning, comparative biology and taxonomic classification.</title>
        <authorList>
            <person name="Goeker M."/>
        </authorList>
    </citation>
    <scope>NUCLEOTIDE SEQUENCE [LARGE SCALE GENOMIC DNA]</scope>
    <source>
        <strain evidence="1 2">DSM 103792</strain>
    </source>
</reference>
<proteinExistence type="predicted"/>
<protein>
    <submittedName>
        <fullName evidence="1">Deoxyribodipyrimidine photolyase-related protein</fullName>
    </submittedName>
</protein>
<accession>A0A4R6UN19</accession>
<evidence type="ECO:0000313" key="1">
    <source>
        <dbReference type="EMBL" id="TDQ46565.1"/>
    </source>
</evidence>
<organism evidence="1 2">
    <name type="scientific">Permianibacter aggregans</name>
    <dbReference type="NCBI Taxonomy" id="1510150"/>
    <lineage>
        <taxon>Bacteria</taxon>
        <taxon>Pseudomonadati</taxon>
        <taxon>Pseudomonadota</taxon>
        <taxon>Gammaproteobacteria</taxon>
        <taxon>Pseudomonadales</taxon>
        <taxon>Pseudomonadaceae</taxon>
        <taxon>Permianibacter</taxon>
    </lineage>
</organism>
<keyword evidence="1" id="KW-0456">Lyase</keyword>
<dbReference type="RefSeq" id="WP_133591838.1">
    <property type="nucleotide sequence ID" value="NZ_CP037953.1"/>
</dbReference>
<dbReference type="Gene3D" id="1.10.10.1710">
    <property type="entry name" value="Deoxyribodipyrimidine photolyase-related"/>
    <property type="match status" value="1"/>
</dbReference>
<dbReference type="AlphaFoldDB" id="A0A4R6UN19"/>
<dbReference type="EMBL" id="SNYM01000013">
    <property type="protein sequence ID" value="TDQ46565.1"/>
    <property type="molecule type" value="Genomic_DNA"/>
</dbReference>
<dbReference type="InterPro" id="IPR014729">
    <property type="entry name" value="Rossmann-like_a/b/a_fold"/>
</dbReference>
<dbReference type="Pfam" id="PF04244">
    <property type="entry name" value="DPRP"/>
    <property type="match status" value="1"/>
</dbReference>
<dbReference type="PANTHER" id="PTHR38657">
    <property type="entry name" value="SLR1343 PROTEIN"/>
    <property type="match status" value="1"/>
</dbReference>
<evidence type="ECO:0000313" key="2">
    <source>
        <dbReference type="Proteomes" id="UP000295375"/>
    </source>
</evidence>
<dbReference type="Gene3D" id="1.10.579.10">
    <property type="entry name" value="DNA Cyclobutane Dipyrimidine Photolyase, subunit A, domain 3"/>
    <property type="match status" value="1"/>
</dbReference>
<dbReference type="Gene3D" id="1.25.40.80">
    <property type="match status" value="1"/>
</dbReference>
<name>A0A4R6UN19_9GAMM</name>
<dbReference type="Proteomes" id="UP000295375">
    <property type="component" value="Unassembled WGS sequence"/>
</dbReference>
<gene>
    <name evidence="1" type="ORF">EV696_113106</name>
</gene>
<comment type="caution">
    <text evidence="1">The sequence shown here is derived from an EMBL/GenBank/DDBJ whole genome shotgun (WGS) entry which is preliminary data.</text>
</comment>